<evidence type="ECO:0000256" key="5">
    <source>
        <dbReference type="ARBA" id="ARBA00023242"/>
    </source>
</evidence>
<dbReference type="InterPro" id="IPR001289">
    <property type="entry name" value="NFYA"/>
</dbReference>
<reference evidence="9" key="1">
    <citation type="journal article" date="2016" name="Nature">
        <title>The genome of the seagrass Zostera marina reveals angiosperm adaptation to the sea.</title>
        <authorList>
            <person name="Olsen J.L."/>
            <person name="Rouze P."/>
            <person name="Verhelst B."/>
            <person name="Lin Y.-C."/>
            <person name="Bayer T."/>
            <person name="Collen J."/>
            <person name="Dattolo E."/>
            <person name="De Paoli E."/>
            <person name="Dittami S."/>
            <person name="Maumus F."/>
            <person name="Michel G."/>
            <person name="Kersting A."/>
            <person name="Lauritano C."/>
            <person name="Lohaus R."/>
            <person name="Toepel M."/>
            <person name="Tonon T."/>
            <person name="Vanneste K."/>
            <person name="Amirebrahimi M."/>
            <person name="Brakel J."/>
            <person name="Bostroem C."/>
            <person name="Chovatia M."/>
            <person name="Grimwood J."/>
            <person name="Jenkins J.W."/>
            <person name="Jueterbock A."/>
            <person name="Mraz A."/>
            <person name="Stam W.T."/>
            <person name="Tice H."/>
            <person name="Bornberg-Bauer E."/>
            <person name="Green P.J."/>
            <person name="Pearson G.A."/>
            <person name="Procaccini G."/>
            <person name="Duarte C.M."/>
            <person name="Schmutz J."/>
            <person name="Reusch T.B.H."/>
            <person name="Van de Peer Y."/>
        </authorList>
    </citation>
    <scope>NUCLEOTIDE SEQUENCE [LARGE SCALE GENOMIC DNA]</scope>
    <source>
        <strain evidence="9">cv. Finnish</strain>
    </source>
</reference>
<evidence type="ECO:0000256" key="3">
    <source>
        <dbReference type="ARBA" id="ARBA00023125"/>
    </source>
</evidence>
<dbReference type="STRING" id="29655.A0A0K9PEL1"/>
<dbReference type="GO" id="GO:0005634">
    <property type="term" value="C:nucleus"/>
    <property type="evidence" value="ECO:0007669"/>
    <property type="project" value="UniProtKB-SubCell"/>
</dbReference>
<keyword evidence="3 6" id="KW-0238">DNA-binding</keyword>
<dbReference type="Proteomes" id="UP000036987">
    <property type="component" value="Unassembled WGS sequence"/>
</dbReference>
<keyword evidence="4 6" id="KW-0804">Transcription</keyword>
<evidence type="ECO:0000256" key="1">
    <source>
        <dbReference type="ARBA" id="ARBA00004123"/>
    </source>
</evidence>
<feature type="region of interest" description="Disordered" evidence="7">
    <location>
        <begin position="152"/>
        <end position="174"/>
    </location>
</feature>
<evidence type="ECO:0000256" key="7">
    <source>
        <dbReference type="SAM" id="MobiDB-lite"/>
    </source>
</evidence>
<evidence type="ECO:0000313" key="9">
    <source>
        <dbReference type="Proteomes" id="UP000036987"/>
    </source>
</evidence>
<feature type="compositionally biased region" description="Basic and acidic residues" evidence="7">
    <location>
        <begin position="162"/>
        <end position="171"/>
    </location>
</feature>
<feature type="region of interest" description="Disordered" evidence="7">
    <location>
        <begin position="192"/>
        <end position="217"/>
    </location>
</feature>
<dbReference type="Gene3D" id="6.10.250.2430">
    <property type="match status" value="1"/>
</dbReference>
<evidence type="ECO:0000256" key="2">
    <source>
        <dbReference type="ARBA" id="ARBA00023015"/>
    </source>
</evidence>
<proteinExistence type="inferred from homology"/>
<dbReference type="PANTHER" id="PTHR12632">
    <property type="entry name" value="TRANSCRIPTION FACTOR NF-Y ALPHA-RELATED"/>
    <property type="match status" value="1"/>
</dbReference>
<dbReference type="GO" id="GO:0000981">
    <property type="term" value="F:DNA-binding transcription factor activity, RNA polymerase II-specific"/>
    <property type="evidence" value="ECO:0000318"/>
    <property type="project" value="GO_Central"/>
</dbReference>
<comment type="subunit">
    <text evidence="6">Heterotrimer.</text>
</comment>
<evidence type="ECO:0000256" key="6">
    <source>
        <dbReference type="RuleBase" id="RU367155"/>
    </source>
</evidence>
<keyword evidence="5 6" id="KW-0539">Nucleus</keyword>
<protein>
    <recommendedName>
        <fullName evidence="6">Nuclear transcription factor Y subunit</fullName>
    </recommendedName>
</protein>
<keyword evidence="9" id="KW-1185">Reference proteome</keyword>
<dbReference type="EMBL" id="LFYR01000960">
    <property type="protein sequence ID" value="KMZ66645.1"/>
    <property type="molecule type" value="Genomic_DNA"/>
</dbReference>
<dbReference type="GO" id="GO:0003677">
    <property type="term" value="F:DNA binding"/>
    <property type="evidence" value="ECO:0007669"/>
    <property type="project" value="UniProtKB-KW"/>
</dbReference>
<evidence type="ECO:0000256" key="4">
    <source>
        <dbReference type="ARBA" id="ARBA00023163"/>
    </source>
</evidence>
<dbReference type="Pfam" id="PF02045">
    <property type="entry name" value="CBFB_NFYA"/>
    <property type="match status" value="1"/>
</dbReference>
<gene>
    <name evidence="8" type="ORF">ZOSMA_290G00160</name>
</gene>
<dbReference type="AlphaFoldDB" id="A0A0K9PEL1"/>
<dbReference type="SMART" id="SM00521">
    <property type="entry name" value="CBF"/>
    <property type="match status" value="1"/>
</dbReference>
<comment type="function">
    <text evidence="6">Component of the sequence-specific heterotrimeric transcription factor (NF-Y) which specifically recognizes a 5'-CCAAT-3' box motif found in the promoters of its target genes.</text>
</comment>
<comment type="similarity">
    <text evidence="6">Belongs to the NFYA/HAP2 subunit family.</text>
</comment>
<accession>A0A0K9PEL1</accession>
<evidence type="ECO:0000313" key="8">
    <source>
        <dbReference type="EMBL" id="KMZ66645.1"/>
    </source>
</evidence>
<dbReference type="GO" id="GO:0006357">
    <property type="term" value="P:regulation of transcription by RNA polymerase II"/>
    <property type="evidence" value="ECO:0000318"/>
    <property type="project" value="GO_Central"/>
</dbReference>
<keyword evidence="2 6" id="KW-0805">Transcription regulation</keyword>
<dbReference type="OrthoDB" id="1097733at2759"/>
<organism evidence="8 9">
    <name type="scientific">Zostera marina</name>
    <name type="common">Eelgrass</name>
    <dbReference type="NCBI Taxonomy" id="29655"/>
    <lineage>
        <taxon>Eukaryota</taxon>
        <taxon>Viridiplantae</taxon>
        <taxon>Streptophyta</taxon>
        <taxon>Embryophyta</taxon>
        <taxon>Tracheophyta</taxon>
        <taxon>Spermatophyta</taxon>
        <taxon>Magnoliopsida</taxon>
        <taxon>Liliopsida</taxon>
        <taxon>Zosteraceae</taxon>
        <taxon>Zostera</taxon>
    </lineage>
</organism>
<dbReference type="PROSITE" id="PS51152">
    <property type="entry name" value="NFYA_HAP2_2"/>
    <property type="match status" value="1"/>
</dbReference>
<name>A0A0K9PEL1_ZOSMR</name>
<dbReference type="PRINTS" id="PR00616">
    <property type="entry name" value="CCAATSUBUNTB"/>
</dbReference>
<comment type="caution">
    <text evidence="8">The sequence shown here is derived from an EMBL/GenBank/DDBJ whole genome shotgun (WGS) entry which is preliminary data.</text>
</comment>
<sequence>MQNTYRGGGYYVGGSGDPSNWLCFLPFRHHCGRGRKEETKTDDVQPFPTFTQLPESMILAKENNIPEKDQMNKKNKKTVVHFCSSIASPHHHRRRHPLLLSDFPLLDRRYDYKFEKSRQMLPPLNEATGASVLVNAKQYHGILRRRRARAKQLIHTSSNKKSITDQKPYKHESRHLHAMRRVRGQGGRFLNTKEEKSPSFLETDVGNPNTDDLNDEDEVRGGFTTKWVKSAGGGRYYDLLKF</sequence>
<comment type="subcellular location">
    <subcellularLocation>
        <location evidence="1 6">Nucleus</location>
    </subcellularLocation>
</comment>